<proteinExistence type="predicted"/>
<comment type="caution">
    <text evidence="7">The sequence shown here is derived from an EMBL/GenBank/DDBJ whole genome shotgun (WGS) entry which is preliminary data.</text>
</comment>
<dbReference type="GO" id="GO:0010052">
    <property type="term" value="P:guard cell differentiation"/>
    <property type="evidence" value="ECO:0007669"/>
    <property type="project" value="InterPro"/>
</dbReference>
<dbReference type="CDD" id="cd11448">
    <property type="entry name" value="bHLH_AtFAMA_like"/>
    <property type="match status" value="1"/>
</dbReference>
<dbReference type="InterPro" id="IPR036638">
    <property type="entry name" value="HLH_DNA-bd_sf"/>
</dbReference>
<feature type="region of interest" description="Disordered" evidence="5">
    <location>
        <begin position="146"/>
        <end position="201"/>
    </location>
</feature>
<feature type="compositionally biased region" description="Basic and acidic residues" evidence="5">
    <location>
        <begin position="191"/>
        <end position="201"/>
    </location>
</feature>
<organism evidence="7 8">
    <name type="scientific">Aristolochia fimbriata</name>
    <name type="common">White veined hardy Dutchman's pipe vine</name>
    <dbReference type="NCBI Taxonomy" id="158543"/>
    <lineage>
        <taxon>Eukaryota</taxon>
        <taxon>Viridiplantae</taxon>
        <taxon>Streptophyta</taxon>
        <taxon>Embryophyta</taxon>
        <taxon>Tracheophyta</taxon>
        <taxon>Spermatophyta</taxon>
        <taxon>Magnoliopsida</taxon>
        <taxon>Magnoliidae</taxon>
        <taxon>Piperales</taxon>
        <taxon>Aristolochiaceae</taxon>
        <taxon>Aristolochia</taxon>
    </lineage>
</organism>
<dbReference type="GO" id="GO:0003700">
    <property type="term" value="F:DNA-binding transcription factor activity"/>
    <property type="evidence" value="ECO:0007669"/>
    <property type="project" value="InterPro"/>
</dbReference>
<feature type="domain" description="BHLH" evidence="6">
    <location>
        <begin position="198"/>
        <end position="249"/>
    </location>
</feature>
<evidence type="ECO:0000256" key="4">
    <source>
        <dbReference type="ARBA" id="ARBA00023242"/>
    </source>
</evidence>
<dbReference type="PROSITE" id="PS50888">
    <property type="entry name" value="BHLH"/>
    <property type="match status" value="1"/>
</dbReference>
<dbReference type="SUPFAM" id="SSF55021">
    <property type="entry name" value="ACT-like"/>
    <property type="match status" value="1"/>
</dbReference>
<dbReference type="SUPFAM" id="SSF47459">
    <property type="entry name" value="HLH, helix-loop-helix DNA-binding domain"/>
    <property type="match status" value="1"/>
</dbReference>
<protein>
    <recommendedName>
        <fullName evidence="6">BHLH domain-containing protein</fullName>
    </recommendedName>
</protein>
<dbReference type="GO" id="GO:0003677">
    <property type="term" value="F:DNA binding"/>
    <property type="evidence" value="ECO:0007669"/>
    <property type="project" value="UniProtKB-KW"/>
</dbReference>
<dbReference type="GO" id="GO:0005634">
    <property type="term" value="C:nucleus"/>
    <property type="evidence" value="ECO:0007669"/>
    <property type="project" value="UniProtKB-SubCell"/>
</dbReference>
<keyword evidence="3" id="KW-0804">Transcription</keyword>
<gene>
    <name evidence="7" type="ORF">H6P81_013597</name>
</gene>
<evidence type="ECO:0000256" key="1">
    <source>
        <dbReference type="ARBA" id="ARBA00023015"/>
    </source>
</evidence>
<dbReference type="Proteomes" id="UP000825729">
    <property type="component" value="Unassembled WGS sequence"/>
</dbReference>
<dbReference type="PANTHER" id="PTHR46684:SF6">
    <property type="entry name" value="TRANSCRIPTION FACTOR FAMA"/>
    <property type="match status" value="1"/>
</dbReference>
<sequence>MMEKEDEGYSVCPPPGTNFPALDYALDPHQVHHHHQVHPQHETTTLVENSSMVDYLLSNPPPPHASTSLDKLNFADVMQFADFGPKLALNQPRSTTISDDYNGIDPVYFLKFPVLNEKPHQDLLMTQPALSLSPENEPRLNEIASVDQRAEGGGGGEEQEEEGRESTSTRLRLLGGNEGKNSRRKRPRTLKTSEEVESQRMTHIAVERNRRKQMNEHLRVLRSLMPGSYVQRGDQASIIGGAIEFVRELEQLLQCLESQKRRRLFGAGDAGQRPVGECTPPPPPLLPQPPLAIHDASATQAAFFPSILPAPHEQMKLLDFDAGAGAGGLREESAEIKSCLADIEVKLLGFVAMIKILSRRRPGQLLKTIAALEDLQFNILHTNITTIEQTVLYSFNVKIAGESRFTAEDIANSVQQIFNFIHASCL</sequence>
<reference evidence="7 8" key="1">
    <citation type="submission" date="2021-07" db="EMBL/GenBank/DDBJ databases">
        <title>The Aristolochia fimbriata genome: insights into angiosperm evolution, floral development and chemical biosynthesis.</title>
        <authorList>
            <person name="Jiao Y."/>
        </authorList>
    </citation>
    <scope>NUCLEOTIDE SEQUENCE [LARGE SCALE GENOMIC DNA]</scope>
    <source>
        <strain evidence="7">IBCAS-2021</strain>
        <tissue evidence="7">Leaf</tissue>
    </source>
</reference>
<dbReference type="InterPro" id="IPR044283">
    <property type="entry name" value="FAMA/SPEECHLESS/MUTE-like"/>
</dbReference>
<evidence type="ECO:0000259" key="6">
    <source>
        <dbReference type="PROSITE" id="PS50888"/>
    </source>
</evidence>
<dbReference type="EMBL" id="JAINDJ010000005">
    <property type="protein sequence ID" value="KAG9447469.1"/>
    <property type="molecule type" value="Genomic_DNA"/>
</dbReference>
<keyword evidence="8" id="KW-1185">Reference proteome</keyword>
<dbReference type="Pfam" id="PF00010">
    <property type="entry name" value="HLH"/>
    <property type="match status" value="1"/>
</dbReference>
<dbReference type="Gene3D" id="4.10.280.10">
    <property type="entry name" value="Helix-loop-helix DNA-binding domain"/>
    <property type="match status" value="1"/>
</dbReference>
<keyword evidence="4" id="KW-0539">Nucleus</keyword>
<accession>A0AAV7EFJ4</accession>
<evidence type="ECO:0000256" key="5">
    <source>
        <dbReference type="SAM" id="MobiDB-lite"/>
    </source>
</evidence>
<evidence type="ECO:0000256" key="2">
    <source>
        <dbReference type="ARBA" id="ARBA00023125"/>
    </source>
</evidence>
<evidence type="ECO:0000256" key="3">
    <source>
        <dbReference type="ARBA" id="ARBA00023163"/>
    </source>
</evidence>
<dbReference type="CDD" id="cd04873">
    <property type="entry name" value="ACT_UUR-ACR-like"/>
    <property type="match status" value="1"/>
</dbReference>
<keyword evidence="2" id="KW-0238">DNA-binding</keyword>
<dbReference type="InterPro" id="IPR011598">
    <property type="entry name" value="bHLH_dom"/>
</dbReference>
<dbReference type="SMART" id="SM00353">
    <property type="entry name" value="HLH"/>
    <property type="match status" value="1"/>
</dbReference>
<dbReference type="AlphaFoldDB" id="A0AAV7EFJ4"/>
<name>A0AAV7EFJ4_ARIFI</name>
<evidence type="ECO:0000313" key="8">
    <source>
        <dbReference type="Proteomes" id="UP000825729"/>
    </source>
</evidence>
<keyword evidence="1" id="KW-0805">Transcription regulation</keyword>
<dbReference type="GO" id="GO:0046983">
    <property type="term" value="F:protein dimerization activity"/>
    <property type="evidence" value="ECO:0007669"/>
    <property type="project" value="InterPro"/>
</dbReference>
<dbReference type="PANTHER" id="PTHR46684">
    <property type="entry name" value="TRANSCRIPTION FACTOR FAMA"/>
    <property type="match status" value="1"/>
</dbReference>
<dbReference type="GO" id="GO:0045893">
    <property type="term" value="P:positive regulation of DNA-templated transcription"/>
    <property type="evidence" value="ECO:0007669"/>
    <property type="project" value="TreeGrafter"/>
</dbReference>
<dbReference type="FunFam" id="4.10.280.10:FF:000050">
    <property type="entry name" value="Basic helix-loop-helix transcription factor"/>
    <property type="match status" value="1"/>
</dbReference>
<dbReference type="InterPro" id="IPR045865">
    <property type="entry name" value="ACT-like_dom_sf"/>
</dbReference>
<evidence type="ECO:0000313" key="7">
    <source>
        <dbReference type="EMBL" id="KAG9447469.1"/>
    </source>
</evidence>